<dbReference type="EMBL" id="JACHBK010000006">
    <property type="protein sequence ID" value="MBB5536378.1"/>
    <property type="molecule type" value="Genomic_DNA"/>
</dbReference>
<keyword evidence="1" id="KW-1133">Transmembrane helix</keyword>
<evidence type="ECO:0000313" key="2">
    <source>
        <dbReference type="EMBL" id="MBB5536378.1"/>
    </source>
</evidence>
<evidence type="ECO:0000256" key="1">
    <source>
        <dbReference type="SAM" id="Phobius"/>
    </source>
</evidence>
<dbReference type="RefSeq" id="WP_167332412.1">
    <property type="nucleotide sequence ID" value="NZ_JACHBK010000006.1"/>
</dbReference>
<organism evidence="2 3">
    <name type="scientific">Rhizobium giardinii</name>
    <dbReference type="NCBI Taxonomy" id="56731"/>
    <lineage>
        <taxon>Bacteria</taxon>
        <taxon>Pseudomonadati</taxon>
        <taxon>Pseudomonadota</taxon>
        <taxon>Alphaproteobacteria</taxon>
        <taxon>Hyphomicrobiales</taxon>
        <taxon>Rhizobiaceae</taxon>
        <taxon>Rhizobium/Agrobacterium group</taxon>
        <taxon>Rhizobium</taxon>
    </lineage>
</organism>
<comment type="caution">
    <text evidence="2">The sequence shown here is derived from an EMBL/GenBank/DDBJ whole genome shotgun (WGS) entry which is preliminary data.</text>
</comment>
<feature type="transmembrane region" description="Helical" evidence="1">
    <location>
        <begin position="6"/>
        <end position="24"/>
    </location>
</feature>
<keyword evidence="3" id="KW-1185">Reference proteome</keyword>
<sequence>MPWKTFSLTCGFAMAVGFAIIFATSRHEGAMLVKTDRLDLAPVPSGFNMERFAG</sequence>
<accession>A0A7W8UBV8</accession>
<evidence type="ECO:0000313" key="3">
    <source>
        <dbReference type="Proteomes" id="UP000585507"/>
    </source>
</evidence>
<keyword evidence="1" id="KW-0812">Transmembrane</keyword>
<proteinExistence type="predicted"/>
<protein>
    <submittedName>
        <fullName evidence="2">Uncharacterized protein</fullName>
    </submittedName>
</protein>
<keyword evidence="1" id="KW-0472">Membrane</keyword>
<reference evidence="2 3" key="1">
    <citation type="submission" date="2020-08" db="EMBL/GenBank/DDBJ databases">
        <title>Genomic Encyclopedia of Type Strains, Phase IV (KMG-V): Genome sequencing to study the core and pangenomes of soil and plant-associated prokaryotes.</title>
        <authorList>
            <person name="Whitman W."/>
        </authorList>
    </citation>
    <scope>NUCLEOTIDE SEQUENCE [LARGE SCALE GENOMIC DNA]</scope>
    <source>
        <strain evidence="2 3">SEMIA 4084</strain>
    </source>
</reference>
<dbReference type="Proteomes" id="UP000585507">
    <property type="component" value="Unassembled WGS sequence"/>
</dbReference>
<name>A0A7W8UBV8_9HYPH</name>
<dbReference type="AlphaFoldDB" id="A0A7W8UBV8"/>
<gene>
    <name evidence="2" type="ORF">GGD55_003085</name>
</gene>